<evidence type="ECO:0000256" key="1">
    <source>
        <dbReference type="ARBA" id="ARBA00023115"/>
    </source>
</evidence>
<accession>A0A0C3EL14</accession>
<dbReference type="EMBL" id="KN822008">
    <property type="protein sequence ID" value="KIM68909.1"/>
    <property type="molecule type" value="Genomic_DNA"/>
</dbReference>
<feature type="transmembrane region" description="Helical" evidence="2">
    <location>
        <begin position="132"/>
        <end position="152"/>
    </location>
</feature>
<dbReference type="InterPro" id="IPR029063">
    <property type="entry name" value="SAM-dependent_MTases_sf"/>
</dbReference>
<sequence>MLTAHRKDSISTFKSAGAPLSILAISFGLSLFTIAYKRALDPLFGGASTKKYLNHVVHACTMLAVLLPKPAICQALLVLGTLVQIVPHSTYWVSVHAGRYGNPIAGPLVTHILVLAPVTFLSASLVMRINPYLAIVVLAANALRPRLIAEVIGHSFSLDAQKDYIFLLLGVLLYAAWAWVKRNTANKSASGMRKDSGVVIFIRRYFPLIIPAAFILFPSLRSPSLSASQTFPYHSAAYPLRILYSQESLTGVVVVGELLDAPKGSAPDALHSLRYLRVSHSLLGGVWTGDMVDTIGNSPPQTDEFGTPIGDSIYSAFVLQEAVRLINDISRCQDSSCGNALIIGVGTGIAADALARHGVTTTLVEIDPAVYNAARRFFGLRHPGDDKVFLEDARDWLDKRVATQPISSVSTRKFDIVIHDCFSGGGVPKQLFSLEFWDQLKTTMTSRGVVAINFVGKLGSKSSQAVVTTLLKAFGRCRAFHDALDSIPDQRFQDEYMNMVFFCSISPSPLTFRAPIEDDYLNSHLRHFVLSSLEKREIPISKIRNTRVRSKEAEETFVLTDKNNKLDEWQRDDALEHWKIMRKVLPDVIWETF</sequence>
<evidence type="ECO:0008006" key="5">
    <source>
        <dbReference type="Google" id="ProtNLM"/>
    </source>
</evidence>
<reference evidence="3 4" key="1">
    <citation type="submission" date="2014-04" db="EMBL/GenBank/DDBJ databases">
        <authorList>
            <consortium name="DOE Joint Genome Institute"/>
            <person name="Kuo A."/>
            <person name="Kohler A."/>
            <person name="Nagy L.G."/>
            <person name="Floudas D."/>
            <person name="Copeland A."/>
            <person name="Barry K.W."/>
            <person name="Cichocki N."/>
            <person name="Veneault-Fourrey C."/>
            <person name="LaButti K."/>
            <person name="Lindquist E.A."/>
            <person name="Lipzen A."/>
            <person name="Lundell T."/>
            <person name="Morin E."/>
            <person name="Murat C."/>
            <person name="Sun H."/>
            <person name="Tunlid A."/>
            <person name="Henrissat B."/>
            <person name="Grigoriev I.V."/>
            <person name="Hibbett D.S."/>
            <person name="Martin F."/>
            <person name="Nordberg H.P."/>
            <person name="Cantor M.N."/>
            <person name="Hua S.X."/>
        </authorList>
    </citation>
    <scope>NUCLEOTIDE SEQUENCE [LARGE SCALE GENOMIC DNA]</scope>
    <source>
        <strain evidence="3 4">Foug A</strain>
    </source>
</reference>
<feature type="transmembrane region" description="Helical" evidence="2">
    <location>
        <begin position="201"/>
        <end position="220"/>
    </location>
</feature>
<gene>
    <name evidence="3" type="ORF">SCLCIDRAFT_105185</name>
</gene>
<feature type="transmembrane region" description="Helical" evidence="2">
    <location>
        <begin position="104"/>
        <end position="125"/>
    </location>
</feature>
<dbReference type="STRING" id="1036808.A0A0C3EL14"/>
<dbReference type="CDD" id="cd02440">
    <property type="entry name" value="AdoMet_MTases"/>
    <property type="match status" value="1"/>
</dbReference>
<feature type="transmembrane region" description="Helical" evidence="2">
    <location>
        <begin position="164"/>
        <end position="180"/>
    </location>
</feature>
<dbReference type="InParanoid" id="A0A0C3EL14"/>
<dbReference type="SUPFAM" id="SSF53335">
    <property type="entry name" value="S-adenosyl-L-methionine-dependent methyltransferases"/>
    <property type="match status" value="1"/>
</dbReference>
<evidence type="ECO:0000256" key="2">
    <source>
        <dbReference type="SAM" id="Phobius"/>
    </source>
</evidence>
<dbReference type="AlphaFoldDB" id="A0A0C3EL14"/>
<keyword evidence="2" id="KW-0472">Membrane</keyword>
<keyword evidence="1" id="KW-0620">Polyamine biosynthesis</keyword>
<dbReference type="PANTHER" id="PTHR43317:SF1">
    <property type="entry name" value="THERMOSPERMINE SYNTHASE ACAULIS5"/>
    <property type="match status" value="1"/>
</dbReference>
<feature type="transmembrane region" description="Helical" evidence="2">
    <location>
        <begin position="16"/>
        <end position="36"/>
    </location>
</feature>
<dbReference type="Proteomes" id="UP000053989">
    <property type="component" value="Unassembled WGS sequence"/>
</dbReference>
<keyword evidence="2" id="KW-1133">Transmembrane helix</keyword>
<name>A0A0C3EL14_9AGAM</name>
<dbReference type="NCBIfam" id="NF037959">
    <property type="entry name" value="MFS_SpdSyn"/>
    <property type="match status" value="1"/>
</dbReference>
<keyword evidence="4" id="KW-1185">Reference proteome</keyword>
<organism evidence="3 4">
    <name type="scientific">Scleroderma citrinum Foug A</name>
    <dbReference type="NCBI Taxonomy" id="1036808"/>
    <lineage>
        <taxon>Eukaryota</taxon>
        <taxon>Fungi</taxon>
        <taxon>Dikarya</taxon>
        <taxon>Basidiomycota</taxon>
        <taxon>Agaricomycotina</taxon>
        <taxon>Agaricomycetes</taxon>
        <taxon>Agaricomycetidae</taxon>
        <taxon>Boletales</taxon>
        <taxon>Sclerodermatineae</taxon>
        <taxon>Sclerodermataceae</taxon>
        <taxon>Scleroderma</taxon>
    </lineage>
</organism>
<evidence type="ECO:0000313" key="4">
    <source>
        <dbReference type="Proteomes" id="UP000053989"/>
    </source>
</evidence>
<proteinExistence type="predicted"/>
<keyword evidence="2" id="KW-0812">Transmembrane</keyword>
<dbReference type="Pfam" id="PF01564">
    <property type="entry name" value="Spermine_synth"/>
    <property type="match status" value="1"/>
</dbReference>
<dbReference type="Gene3D" id="3.40.50.150">
    <property type="entry name" value="Vaccinia Virus protein VP39"/>
    <property type="match status" value="1"/>
</dbReference>
<dbReference type="HOGENOM" id="CLU_017511_1_0_1"/>
<dbReference type="GO" id="GO:0006596">
    <property type="term" value="P:polyamine biosynthetic process"/>
    <property type="evidence" value="ECO:0007669"/>
    <property type="project" value="UniProtKB-KW"/>
</dbReference>
<evidence type="ECO:0000313" key="3">
    <source>
        <dbReference type="EMBL" id="KIM68909.1"/>
    </source>
</evidence>
<dbReference type="OrthoDB" id="2016285at2759"/>
<dbReference type="PANTHER" id="PTHR43317">
    <property type="entry name" value="THERMOSPERMINE SYNTHASE ACAULIS5"/>
    <property type="match status" value="1"/>
</dbReference>
<protein>
    <recommendedName>
        <fullName evidence="5">PABS domain-containing protein</fullName>
    </recommendedName>
</protein>
<reference evidence="4" key="2">
    <citation type="submission" date="2015-01" db="EMBL/GenBank/DDBJ databases">
        <title>Evolutionary Origins and Diversification of the Mycorrhizal Mutualists.</title>
        <authorList>
            <consortium name="DOE Joint Genome Institute"/>
            <consortium name="Mycorrhizal Genomics Consortium"/>
            <person name="Kohler A."/>
            <person name="Kuo A."/>
            <person name="Nagy L.G."/>
            <person name="Floudas D."/>
            <person name="Copeland A."/>
            <person name="Barry K.W."/>
            <person name="Cichocki N."/>
            <person name="Veneault-Fourrey C."/>
            <person name="LaButti K."/>
            <person name="Lindquist E.A."/>
            <person name="Lipzen A."/>
            <person name="Lundell T."/>
            <person name="Morin E."/>
            <person name="Murat C."/>
            <person name="Riley R."/>
            <person name="Ohm R."/>
            <person name="Sun H."/>
            <person name="Tunlid A."/>
            <person name="Henrissat B."/>
            <person name="Grigoriev I.V."/>
            <person name="Hibbett D.S."/>
            <person name="Martin F."/>
        </authorList>
    </citation>
    <scope>NUCLEOTIDE SEQUENCE [LARGE SCALE GENOMIC DNA]</scope>
    <source>
        <strain evidence="4">Foug A</strain>
    </source>
</reference>